<reference evidence="3" key="1">
    <citation type="submission" date="2021-01" db="EMBL/GenBank/DDBJ databases">
        <title>Modified the classification status of verrucomicrobia.</title>
        <authorList>
            <person name="Feng X."/>
        </authorList>
    </citation>
    <scope>NUCLEOTIDE SEQUENCE</scope>
    <source>
        <strain evidence="3">KCTC 22041</strain>
    </source>
</reference>
<organism evidence="3 4">
    <name type="scientific">Luteolibacter pohnpeiensis</name>
    <dbReference type="NCBI Taxonomy" id="454153"/>
    <lineage>
        <taxon>Bacteria</taxon>
        <taxon>Pseudomonadati</taxon>
        <taxon>Verrucomicrobiota</taxon>
        <taxon>Verrucomicrobiia</taxon>
        <taxon>Verrucomicrobiales</taxon>
        <taxon>Verrucomicrobiaceae</taxon>
        <taxon>Luteolibacter</taxon>
    </lineage>
</organism>
<dbReference type="SUPFAM" id="SSF51735">
    <property type="entry name" value="NAD(P)-binding Rossmann-fold domains"/>
    <property type="match status" value="1"/>
</dbReference>
<comment type="caution">
    <text evidence="3">The sequence shown here is derived from an EMBL/GenBank/DDBJ whole genome shotgun (WGS) entry which is preliminary data.</text>
</comment>
<feature type="domain" description="Prephenate/arogenate dehydrogenase" evidence="2">
    <location>
        <begin position="6"/>
        <end position="287"/>
    </location>
</feature>
<keyword evidence="4" id="KW-1185">Reference proteome</keyword>
<dbReference type="Gene3D" id="3.40.50.720">
    <property type="entry name" value="NAD(P)-binding Rossmann-like Domain"/>
    <property type="match status" value="1"/>
</dbReference>
<dbReference type="InterPro" id="IPR008927">
    <property type="entry name" value="6-PGluconate_DH-like_C_sf"/>
</dbReference>
<dbReference type="SUPFAM" id="SSF48179">
    <property type="entry name" value="6-phosphogluconate dehydrogenase C-terminal domain-like"/>
    <property type="match status" value="1"/>
</dbReference>
<dbReference type="GO" id="GO:0070403">
    <property type="term" value="F:NAD+ binding"/>
    <property type="evidence" value="ECO:0007669"/>
    <property type="project" value="InterPro"/>
</dbReference>
<dbReference type="EMBL" id="JAENIJ010000010">
    <property type="protein sequence ID" value="MBK1882460.1"/>
    <property type="molecule type" value="Genomic_DNA"/>
</dbReference>
<dbReference type="RefSeq" id="WP_200269622.1">
    <property type="nucleotide sequence ID" value="NZ_JAENIJ010000010.1"/>
</dbReference>
<proteinExistence type="predicted"/>
<evidence type="ECO:0000259" key="2">
    <source>
        <dbReference type="PROSITE" id="PS51176"/>
    </source>
</evidence>
<keyword evidence="1" id="KW-0560">Oxidoreductase</keyword>
<evidence type="ECO:0000256" key="1">
    <source>
        <dbReference type="ARBA" id="ARBA00023002"/>
    </source>
</evidence>
<dbReference type="InterPro" id="IPR046825">
    <property type="entry name" value="PDH_C"/>
</dbReference>
<dbReference type="InterPro" id="IPR003099">
    <property type="entry name" value="Prephen_DH"/>
</dbReference>
<dbReference type="Proteomes" id="UP000603141">
    <property type="component" value="Unassembled WGS sequence"/>
</dbReference>
<accession>A0A934S3F0</accession>
<evidence type="ECO:0000313" key="3">
    <source>
        <dbReference type="EMBL" id="MBK1882460.1"/>
    </source>
</evidence>
<dbReference type="GO" id="GO:0004665">
    <property type="term" value="F:prephenate dehydrogenase (NADP+) activity"/>
    <property type="evidence" value="ECO:0007669"/>
    <property type="project" value="InterPro"/>
</dbReference>
<sequence>MTSDFQKITILGAGVLGGSLALATNRLAHPPAVSLWARRADSVDEALRLGLSHATTDLKEAISAAELLVLAVPVGVMPDLVKAAVESGLPDSCLITDVGSVKSTPHESLAPLLAELPNAFIGSHPMAGSEQTGLGAATSDLFEGAACILTNDSDAPGPAAEKLERFWKSVGCRTTWMGALAHDELVAKISHLPHILAASAARICLKDHTLGDFSGGGLRDTTRIASGNPSMWAEILTENRQAIIGPLRETIDDLREILATLEAAELETAQRWLSTAKQQRDTLAQSR</sequence>
<dbReference type="PANTHER" id="PTHR21363:SF0">
    <property type="entry name" value="PREPHENATE DEHYDROGENASE [NADP(+)]"/>
    <property type="match status" value="1"/>
</dbReference>
<dbReference type="InterPro" id="IPR050812">
    <property type="entry name" value="Preph/Arog_dehydrog"/>
</dbReference>
<dbReference type="Pfam" id="PF20463">
    <property type="entry name" value="PDH_C"/>
    <property type="match status" value="1"/>
</dbReference>
<dbReference type="InterPro" id="IPR046826">
    <property type="entry name" value="PDH_N"/>
</dbReference>
<dbReference type="AlphaFoldDB" id="A0A934S3F0"/>
<dbReference type="Gene3D" id="1.10.3660.10">
    <property type="entry name" value="6-phosphogluconate dehydrogenase C-terminal like domain"/>
    <property type="match status" value="1"/>
</dbReference>
<name>A0A934S3F0_9BACT</name>
<gene>
    <name evidence="3" type="ORF">JIN85_08540</name>
</gene>
<dbReference type="GO" id="GO:0008977">
    <property type="term" value="F:prephenate dehydrogenase (NAD+) activity"/>
    <property type="evidence" value="ECO:0007669"/>
    <property type="project" value="InterPro"/>
</dbReference>
<dbReference type="InterPro" id="IPR036291">
    <property type="entry name" value="NAD(P)-bd_dom_sf"/>
</dbReference>
<dbReference type="PROSITE" id="PS51176">
    <property type="entry name" value="PDH_ADH"/>
    <property type="match status" value="1"/>
</dbReference>
<dbReference type="Pfam" id="PF02153">
    <property type="entry name" value="PDH_N"/>
    <property type="match status" value="1"/>
</dbReference>
<dbReference type="PANTHER" id="PTHR21363">
    <property type="entry name" value="PREPHENATE DEHYDROGENASE"/>
    <property type="match status" value="1"/>
</dbReference>
<protein>
    <submittedName>
        <fullName evidence="3">Prephenate dehydrogenase/arogenate dehydrogenase family protein</fullName>
    </submittedName>
</protein>
<evidence type="ECO:0000313" key="4">
    <source>
        <dbReference type="Proteomes" id="UP000603141"/>
    </source>
</evidence>
<dbReference type="GO" id="GO:0006571">
    <property type="term" value="P:tyrosine biosynthetic process"/>
    <property type="evidence" value="ECO:0007669"/>
    <property type="project" value="InterPro"/>
</dbReference>